<proteinExistence type="predicted"/>
<reference evidence="1" key="1">
    <citation type="submission" date="2018-05" db="EMBL/GenBank/DDBJ databases">
        <title>Draft genome of Mucuna pruriens seed.</title>
        <authorList>
            <person name="Nnadi N.E."/>
            <person name="Vos R."/>
            <person name="Hasami M.H."/>
            <person name="Devisetty U.K."/>
            <person name="Aguiy J.C."/>
        </authorList>
    </citation>
    <scope>NUCLEOTIDE SEQUENCE [LARGE SCALE GENOMIC DNA]</scope>
    <source>
        <strain evidence="1">JCA_2017</strain>
    </source>
</reference>
<protein>
    <submittedName>
        <fullName evidence="1">Uncharacterized protein</fullName>
    </submittedName>
</protein>
<feature type="non-terminal residue" evidence="1">
    <location>
        <position position="1"/>
    </location>
</feature>
<evidence type="ECO:0000313" key="2">
    <source>
        <dbReference type="Proteomes" id="UP000257109"/>
    </source>
</evidence>
<sequence length="71" mass="8525">MQKLVEQLLKRIDASLRRELYYWHAYYVITQVYNEQDRRLPPGITALLKLEEFVAKFMSMCRKSSGSRQQV</sequence>
<comment type="caution">
    <text evidence="1">The sequence shown here is derived from an EMBL/GenBank/DDBJ whole genome shotgun (WGS) entry which is preliminary data.</text>
</comment>
<dbReference type="STRING" id="157652.A0A371I2V1"/>
<dbReference type="Gene3D" id="1.20.272.10">
    <property type="match status" value="1"/>
</dbReference>
<organism evidence="1 2">
    <name type="scientific">Mucuna pruriens</name>
    <name type="common">Velvet bean</name>
    <name type="synonym">Dolichos pruriens</name>
    <dbReference type="NCBI Taxonomy" id="157652"/>
    <lineage>
        <taxon>Eukaryota</taxon>
        <taxon>Viridiplantae</taxon>
        <taxon>Streptophyta</taxon>
        <taxon>Embryophyta</taxon>
        <taxon>Tracheophyta</taxon>
        <taxon>Spermatophyta</taxon>
        <taxon>Magnoliopsida</taxon>
        <taxon>eudicotyledons</taxon>
        <taxon>Gunneridae</taxon>
        <taxon>Pentapetalae</taxon>
        <taxon>rosids</taxon>
        <taxon>fabids</taxon>
        <taxon>Fabales</taxon>
        <taxon>Fabaceae</taxon>
        <taxon>Papilionoideae</taxon>
        <taxon>50 kb inversion clade</taxon>
        <taxon>NPAAA clade</taxon>
        <taxon>indigoferoid/millettioid clade</taxon>
        <taxon>Phaseoleae</taxon>
        <taxon>Mucuna</taxon>
    </lineage>
</organism>
<accession>A0A371I2V1</accession>
<gene>
    <name evidence="1" type="ORF">CR513_06288</name>
</gene>
<keyword evidence="2" id="KW-1185">Reference proteome</keyword>
<name>A0A371I2V1_MUCPR</name>
<dbReference type="Proteomes" id="UP000257109">
    <property type="component" value="Unassembled WGS sequence"/>
</dbReference>
<evidence type="ECO:0000313" key="1">
    <source>
        <dbReference type="EMBL" id="RDY09353.1"/>
    </source>
</evidence>
<dbReference type="OrthoDB" id="761538at2759"/>
<dbReference type="AlphaFoldDB" id="A0A371I2V1"/>
<dbReference type="EMBL" id="QJKJ01001071">
    <property type="protein sequence ID" value="RDY09353.1"/>
    <property type="molecule type" value="Genomic_DNA"/>
</dbReference>